<evidence type="ECO:0000256" key="1">
    <source>
        <dbReference type="SAM" id="MobiDB-lite"/>
    </source>
</evidence>
<feature type="region of interest" description="Disordered" evidence="1">
    <location>
        <begin position="1"/>
        <end position="77"/>
    </location>
</feature>
<sequence>MISPPDSRQDQTAIKPETAPASGKLCSHTYALHTTRHKLHHRETPAPMINKPKQKRERETTDRRNGGMSKMQEGRAR</sequence>
<protein>
    <submittedName>
        <fullName evidence="2">Uncharacterized protein</fullName>
    </submittedName>
</protein>
<gene>
    <name evidence="2" type="ORF">KC19_1G150200</name>
</gene>
<keyword evidence="3" id="KW-1185">Reference proteome</keyword>
<organism evidence="2 3">
    <name type="scientific">Ceratodon purpureus</name>
    <name type="common">Fire moss</name>
    <name type="synonym">Dicranum purpureum</name>
    <dbReference type="NCBI Taxonomy" id="3225"/>
    <lineage>
        <taxon>Eukaryota</taxon>
        <taxon>Viridiplantae</taxon>
        <taxon>Streptophyta</taxon>
        <taxon>Embryophyta</taxon>
        <taxon>Bryophyta</taxon>
        <taxon>Bryophytina</taxon>
        <taxon>Bryopsida</taxon>
        <taxon>Dicranidae</taxon>
        <taxon>Pseudoditrichales</taxon>
        <taxon>Ditrichaceae</taxon>
        <taxon>Ceratodon</taxon>
    </lineage>
</organism>
<feature type="compositionally biased region" description="Basic and acidic residues" evidence="1">
    <location>
        <begin position="56"/>
        <end position="65"/>
    </location>
</feature>
<accession>A0A8T0J802</accession>
<dbReference type="Proteomes" id="UP000822688">
    <property type="component" value="Chromosome 1"/>
</dbReference>
<proteinExistence type="predicted"/>
<name>A0A8T0J802_CERPU</name>
<dbReference type="EMBL" id="CM026421">
    <property type="protein sequence ID" value="KAG0591109.1"/>
    <property type="molecule type" value="Genomic_DNA"/>
</dbReference>
<dbReference type="AlphaFoldDB" id="A0A8T0J802"/>
<evidence type="ECO:0000313" key="2">
    <source>
        <dbReference type="EMBL" id="KAG0591109.1"/>
    </source>
</evidence>
<reference evidence="2" key="1">
    <citation type="submission" date="2020-06" db="EMBL/GenBank/DDBJ databases">
        <title>WGS assembly of Ceratodon purpureus strain R40.</title>
        <authorList>
            <person name="Carey S.B."/>
            <person name="Jenkins J."/>
            <person name="Shu S."/>
            <person name="Lovell J.T."/>
            <person name="Sreedasyam A."/>
            <person name="Maumus F."/>
            <person name="Tiley G.P."/>
            <person name="Fernandez-Pozo N."/>
            <person name="Barry K."/>
            <person name="Chen C."/>
            <person name="Wang M."/>
            <person name="Lipzen A."/>
            <person name="Daum C."/>
            <person name="Saski C.A."/>
            <person name="Payton A.C."/>
            <person name="Mcbreen J.C."/>
            <person name="Conrad R.E."/>
            <person name="Kollar L.M."/>
            <person name="Olsson S."/>
            <person name="Huttunen S."/>
            <person name="Landis J.B."/>
            <person name="Wickett N.J."/>
            <person name="Johnson M.G."/>
            <person name="Rensing S.A."/>
            <person name="Grimwood J."/>
            <person name="Schmutz J."/>
            <person name="Mcdaniel S.F."/>
        </authorList>
    </citation>
    <scope>NUCLEOTIDE SEQUENCE</scope>
    <source>
        <strain evidence="2">R40</strain>
    </source>
</reference>
<comment type="caution">
    <text evidence="2">The sequence shown here is derived from an EMBL/GenBank/DDBJ whole genome shotgun (WGS) entry which is preliminary data.</text>
</comment>
<evidence type="ECO:0000313" key="3">
    <source>
        <dbReference type="Proteomes" id="UP000822688"/>
    </source>
</evidence>